<comment type="caution">
    <text evidence="2">The sequence shown here is derived from an EMBL/GenBank/DDBJ whole genome shotgun (WGS) entry which is preliminary data.</text>
</comment>
<dbReference type="Proteomes" id="UP001501410">
    <property type="component" value="Unassembled WGS sequence"/>
</dbReference>
<evidence type="ECO:0000313" key="2">
    <source>
        <dbReference type="EMBL" id="GAA4457753.1"/>
    </source>
</evidence>
<keyword evidence="1" id="KW-0732">Signal</keyword>
<reference evidence="3" key="1">
    <citation type="journal article" date="2019" name="Int. J. Syst. Evol. Microbiol.">
        <title>The Global Catalogue of Microorganisms (GCM) 10K type strain sequencing project: providing services to taxonomists for standard genome sequencing and annotation.</title>
        <authorList>
            <consortium name="The Broad Institute Genomics Platform"/>
            <consortium name="The Broad Institute Genome Sequencing Center for Infectious Disease"/>
            <person name="Wu L."/>
            <person name="Ma J."/>
        </authorList>
    </citation>
    <scope>NUCLEOTIDE SEQUENCE [LARGE SCALE GENOMIC DNA]</scope>
    <source>
        <strain evidence="3">JCM 31921</strain>
    </source>
</reference>
<accession>A0ABP8N1E3</accession>
<protein>
    <recommendedName>
        <fullName evidence="4">T9SS type A sorting domain-containing protein</fullName>
    </recommendedName>
</protein>
<sequence>MPSKPIGIFKMKKLLVAALLASLSALPAGAQFYYNKTYVDPATTKFTAMDHVAVQVDDASVMLSREYDLSTWTNDIRLTKFDDIGNVMFERIWRLNETGAILPDRLVRTADGGFIVVGTIMRSGRYNPFAAKFNSVGDHTTLEWAKEYTVNAGNWLNKGRNPIVSITKCAEDADSYIITCNTRPYWYDLYASRPVGDPLRFADNDASVLVMRIRGNNGSQMWCNKYEMNAASRNTGPGGTYIIMTNMPHTVANGNGKSLIAGLLDYGVYYGLGYVGFYMAVNDDGSINQQYNMLDDAWYMESPHAIYDDQGATGFEFAMTYTEANGHFPPGSPFIAKIGGLQIFSAVGTVTKSPAANFYNLGSSGVTKFVGLDKKGTAGTQYVVSLDLEGAEGSGSPTNMALLALNKTPAPGSIAGFKKFNVANNTHTQTRPITLYAAGFTLEKSVTLGWANSPLGIGVRQISADINTFSPPTCGEAPETGVELNDITTEIGFVYDVYDAMGSLDFEIYEDNFSTDMNDCRFFPPATYRTAISTSASDFCKLYPNLIGDEQKSVKLDLSVTHATQLQIQLVSMDGRIMLSKSLDLPEGAQSVDLPLPALSSGNYFVNVRSSDAKINEHFRITKM</sequence>
<name>A0ABP8N1E3_9BACT</name>
<proteinExistence type="predicted"/>
<evidence type="ECO:0000256" key="1">
    <source>
        <dbReference type="SAM" id="SignalP"/>
    </source>
</evidence>
<dbReference type="InterPro" id="IPR026444">
    <property type="entry name" value="Secre_tail"/>
</dbReference>
<dbReference type="NCBIfam" id="TIGR04183">
    <property type="entry name" value="Por_Secre_tail"/>
    <property type="match status" value="1"/>
</dbReference>
<feature type="signal peptide" evidence="1">
    <location>
        <begin position="1"/>
        <end position="30"/>
    </location>
</feature>
<gene>
    <name evidence="2" type="ORF">GCM10023092_24920</name>
</gene>
<evidence type="ECO:0000313" key="3">
    <source>
        <dbReference type="Proteomes" id="UP001501410"/>
    </source>
</evidence>
<keyword evidence="3" id="KW-1185">Reference proteome</keyword>
<evidence type="ECO:0008006" key="4">
    <source>
        <dbReference type="Google" id="ProtNLM"/>
    </source>
</evidence>
<dbReference type="EMBL" id="BAABEZ010000024">
    <property type="protein sequence ID" value="GAA4457753.1"/>
    <property type="molecule type" value="Genomic_DNA"/>
</dbReference>
<feature type="chain" id="PRO_5045589545" description="T9SS type A sorting domain-containing protein" evidence="1">
    <location>
        <begin position="31"/>
        <end position="624"/>
    </location>
</feature>
<organism evidence="2 3">
    <name type="scientific">Rurimicrobium arvi</name>
    <dbReference type="NCBI Taxonomy" id="2049916"/>
    <lineage>
        <taxon>Bacteria</taxon>
        <taxon>Pseudomonadati</taxon>
        <taxon>Bacteroidota</taxon>
        <taxon>Chitinophagia</taxon>
        <taxon>Chitinophagales</taxon>
        <taxon>Chitinophagaceae</taxon>
        <taxon>Rurimicrobium</taxon>
    </lineage>
</organism>